<dbReference type="RefSeq" id="WP_125440050.1">
    <property type="nucleotide sequence ID" value="NZ_RWIU01000007.1"/>
</dbReference>
<dbReference type="EMBL" id="RWIU01000007">
    <property type="protein sequence ID" value="RSK40948.1"/>
    <property type="molecule type" value="Genomic_DNA"/>
</dbReference>
<dbReference type="AlphaFoldDB" id="A0A428K3F1"/>
<sequence length="61" mass="6331">MSHRAAAASASSAAVSHPSPLKVARVACCCKLSDLLPMVQQMHREVARRSVSKAAQASEAA</sequence>
<name>A0A428K3F1_9BACT</name>
<evidence type="ECO:0000313" key="1">
    <source>
        <dbReference type="EMBL" id="RSK40948.1"/>
    </source>
</evidence>
<dbReference type="OrthoDB" id="887202at2"/>
<reference evidence="1 2" key="1">
    <citation type="submission" date="2018-12" db="EMBL/GenBank/DDBJ databases">
        <authorList>
            <person name="Feng G."/>
            <person name="Zhu H."/>
        </authorList>
    </citation>
    <scope>NUCLEOTIDE SEQUENCE [LARGE SCALE GENOMIC DNA]</scope>
    <source>
        <strain evidence="1 2">LMG 26000</strain>
    </source>
</reference>
<organism evidence="1 2">
    <name type="scientific">Hymenobacter perfusus</name>
    <dbReference type="NCBI Taxonomy" id="1236770"/>
    <lineage>
        <taxon>Bacteria</taxon>
        <taxon>Pseudomonadati</taxon>
        <taxon>Bacteroidota</taxon>
        <taxon>Cytophagia</taxon>
        <taxon>Cytophagales</taxon>
        <taxon>Hymenobacteraceae</taxon>
        <taxon>Hymenobacter</taxon>
    </lineage>
</organism>
<keyword evidence="2" id="KW-1185">Reference proteome</keyword>
<protein>
    <submittedName>
        <fullName evidence="1">Uncharacterized protein</fullName>
    </submittedName>
</protein>
<comment type="caution">
    <text evidence="1">The sequence shown here is derived from an EMBL/GenBank/DDBJ whole genome shotgun (WGS) entry which is preliminary data.</text>
</comment>
<accession>A0A428K3F1</accession>
<evidence type="ECO:0000313" key="2">
    <source>
        <dbReference type="Proteomes" id="UP000270291"/>
    </source>
</evidence>
<gene>
    <name evidence="1" type="ORF">EI293_18590</name>
</gene>
<dbReference type="Proteomes" id="UP000270291">
    <property type="component" value="Unassembled WGS sequence"/>
</dbReference>
<proteinExistence type="predicted"/>